<dbReference type="eggNOG" id="ENOG502RYK5">
    <property type="taxonomic scope" value="Eukaryota"/>
</dbReference>
<evidence type="ECO:0000256" key="6">
    <source>
        <dbReference type="ARBA" id="ARBA00023242"/>
    </source>
</evidence>
<evidence type="ECO:0000256" key="3">
    <source>
        <dbReference type="ARBA" id="ARBA00023015"/>
    </source>
</evidence>
<evidence type="ECO:0000256" key="5">
    <source>
        <dbReference type="ARBA" id="ARBA00023163"/>
    </source>
</evidence>
<name>M7SR78_EUTLA</name>
<dbReference type="Proteomes" id="UP000012174">
    <property type="component" value="Unassembled WGS sequence"/>
</dbReference>
<evidence type="ECO:0000313" key="11">
    <source>
        <dbReference type="Proteomes" id="UP000012174"/>
    </source>
</evidence>
<comment type="subcellular location">
    <subcellularLocation>
        <location evidence="1 7">Nucleus</location>
    </subcellularLocation>
</comment>
<feature type="region of interest" description="Disordered" evidence="8">
    <location>
        <begin position="1"/>
        <end position="62"/>
    </location>
</feature>
<proteinExistence type="inferred from homology"/>
<organism evidence="10 11">
    <name type="scientific">Eutypa lata (strain UCR-EL1)</name>
    <name type="common">Grapevine dieback disease fungus</name>
    <name type="synonym">Eutypa armeniacae</name>
    <dbReference type="NCBI Taxonomy" id="1287681"/>
    <lineage>
        <taxon>Eukaryota</taxon>
        <taxon>Fungi</taxon>
        <taxon>Dikarya</taxon>
        <taxon>Ascomycota</taxon>
        <taxon>Pezizomycotina</taxon>
        <taxon>Sordariomycetes</taxon>
        <taxon>Xylariomycetidae</taxon>
        <taxon>Xylariales</taxon>
        <taxon>Diatrypaceae</taxon>
        <taxon>Eutypa</taxon>
    </lineage>
</organism>
<evidence type="ECO:0000256" key="8">
    <source>
        <dbReference type="SAM" id="MobiDB-lite"/>
    </source>
</evidence>
<dbReference type="KEGG" id="ela:UCREL1_6270"/>
<evidence type="ECO:0000259" key="9">
    <source>
        <dbReference type="Pfam" id="PF10744"/>
    </source>
</evidence>
<accession>M7SR78</accession>
<keyword evidence="3 7" id="KW-0805">Transcription regulation</keyword>
<dbReference type="STRING" id="1287681.M7SR78"/>
<protein>
    <recommendedName>
        <fullName evidence="7">Mediator of RNA polymerase II transcription subunit 1</fullName>
    </recommendedName>
    <alternativeName>
        <fullName evidence="7">Mediator complex subunit 1</fullName>
    </alternativeName>
</protein>
<dbReference type="OMA" id="KWAEWIR"/>
<feature type="compositionally biased region" description="Polar residues" evidence="8">
    <location>
        <begin position="26"/>
        <end position="40"/>
    </location>
</feature>
<feature type="compositionally biased region" description="Basic residues" evidence="8">
    <location>
        <begin position="599"/>
        <end position="610"/>
    </location>
</feature>
<dbReference type="GO" id="GO:0016592">
    <property type="term" value="C:mediator complex"/>
    <property type="evidence" value="ECO:0007669"/>
    <property type="project" value="InterPro"/>
</dbReference>
<feature type="domain" description="Mediator complex subunit Med1" evidence="9">
    <location>
        <begin position="120"/>
        <end position="550"/>
    </location>
</feature>
<sequence length="727" mass="78717">MSTPMRHGPSQQGRTPSQYPGAAPTPQASTPFSNPQTQPAFSPHGPRSSPQQFKKSPAMAASASIMGHPANQPVNFDSPTAAAALGALGINDLGLDALSMGGLVGGTGRADEDDRKRRMDEVIKILGDADSARVSNDSLERLAKQLGLDNIWEDALGGDKNSKMLIMAGSNMSVEVGIADHIVNHAALAFNESIPIVDKHVDKAAEILKKDLSLAPNQSPLTKYLTEFKANLKRLATLDKLSISPGLNCHEAVAGIYESLERLHRWDVDKLREDPSLSAKAEEKLKVYALCTRHGYPQMHTRGQIGLSLDYWKESRKLPSTTVDTDDDRKTWAIKISCAPINSVDYTPVSNMAYTPVRVSERWIGPGIEKVNLTNEEMISTTGPVLDWLEPDSIILPPSEEVKAEEALDPGNPMSGPKSPEVIFLATFDPPIIVTQAVVMDIYKLCATEPHMSSATFDVLLFPIPEGSAYDPSEPRMVGHSRTLATFPRVTKGQIKPDLKTHNNTLHIYKPVYGQVLKELPFSHPKELVQMLPALRQYAFLSTLLFNSFKKNPAATTSPTAAAAAAPVALTKKDEEKQHHTAATNTVEDEFSKFMSQGRKTKGSAARRKSTTTTTTISSTTAGTAVDITLTMHPTTRLQIVFPFRSKTANIHVEIQPGGRVHIVSHNIFAAADDGTAGAGGEEESKSGGGDGGGGKLTHYTAAQWASILETTEDIGQWIEYIKAKLE</sequence>
<dbReference type="GO" id="GO:0003712">
    <property type="term" value="F:transcription coregulator activity"/>
    <property type="evidence" value="ECO:0007669"/>
    <property type="project" value="InterPro"/>
</dbReference>
<evidence type="ECO:0000313" key="10">
    <source>
        <dbReference type="EMBL" id="EMR66732.1"/>
    </source>
</evidence>
<gene>
    <name evidence="10" type="ORF">UCREL1_6270</name>
</gene>
<feature type="compositionally biased region" description="Polar residues" evidence="8">
    <location>
        <begin position="1"/>
        <end position="18"/>
    </location>
</feature>
<keyword evidence="11" id="KW-1185">Reference proteome</keyword>
<evidence type="ECO:0000256" key="2">
    <source>
        <dbReference type="ARBA" id="ARBA00006210"/>
    </source>
</evidence>
<dbReference type="AlphaFoldDB" id="M7SR78"/>
<dbReference type="OrthoDB" id="5310959at2759"/>
<evidence type="ECO:0000256" key="1">
    <source>
        <dbReference type="ARBA" id="ARBA00004123"/>
    </source>
</evidence>
<feature type="region of interest" description="Disordered" evidence="8">
    <location>
        <begin position="675"/>
        <end position="694"/>
    </location>
</feature>
<dbReference type="GO" id="GO:0045944">
    <property type="term" value="P:positive regulation of transcription by RNA polymerase II"/>
    <property type="evidence" value="ECO:0007669"/>
    <property type="project" value="UniProtKB-ARBA"/>
</dbReference>
<evidence type="ECO:0000256" key="7">
    <source>
        <dbReference type="RuleBase" id="RU364059"/>
    </source>
</evidence>
<comment type="function">
    <text evidence="7">Component of the Mediator complex, a coactivator involved in the regulated transcription of nearly all RNA polymerase II-dependent genes. Mediator functions as a bridge to convey information from gene-specific regulatory proteins to the basal RNA polymerase II transcription machinery. Mediator is recruited to promoters by direct interactions with regulatory proteins and serves as a scaffold for the assembly of a functional preinitiation complex with RNA polymerase II and the general transcription factors.</text>
</comment>
<comment type="similarity">
    <text evidence="2 7">Belongs to the Mediator complex subunit 1 family.</text>
</comment>
<evidence type="ECO:0000256" key="4">
    <source>
        <dbReference type="ARBA" id="ARBA00023159"/>
    </source>
</evidence>
<keyword evidence="6 7" id="KW-0539">Nucleus</keyword>
<dbReference type="InterPro" id="IPR019680">
    <property type="entry name" value="Mediator_Med1"/>
</dbReference>
<keyword evidence="4 7" id="KW-0010">Activator</keyword>
<reference evidence="11" key="1">
    <citation type="journal article" date="2013" name="Genome Announc.">
        <title>Draft genome sequence of the grapevine dieback fungus Eutypa lata UCR-EL1.</title>
        <authorList>
            <person name="Blanco-Ulate B."/>
            <person name="Rolshausen P.E."/>
            <person name="Cantu D."/>
        </authorList>
    </citation>
    <scope>NUCLEOTIDE SEQUENCE [LARGE SCALE GENOMIC DNA]</scope>
    <source>
        <strain evidence="11">UCR-EL1</strain>
    </source>
</reference>
<dbReference type="Pfam" id="PF10744">
    <property type="entry name" value="Med1"/>
    <property type="match status" value="1"/>
</dbReference>
<feature type="region of interest" description="Disordered" evidence="8">
    <location>
        <begin position="595"/>
        <end position="617"/>
    </location>
</feature>
<keyword evidence="5 7" id="KW-0804">Transcription</keyword>
<dbReference type="PANTHER" id="PTHR35041">
    <property type="entry name" value="MEDIATOR OF RNA POLYMERASE II TRANSCRIPTION SUBUNIT 1"/>
    <property type="match status" value="1"/>
</dbReference>
<dbReference type="EMBL" id="KB706595">
    <property type="protein sequence ID" value="EMR66732.1"/>
    <property type="molecule type" value="Genomic_DNA"/>
</dbReference>
<dbReference type="PANTHER" id="PTHR35041:SF4">
    <property type="entry name" value="MEDIATOR OF RNA POLYMERASE II TRANSCRIPTION SUBUNIT 1"/>
    <property type="match status" value="1"/>
</dbReference>
<dbReference type="HOGENOM" id="CLU_008378_1_0_1"/>